<dbReference type="KEGG" id="bmeg:BG04_2119"/>
<dbReference type="Gene3D" id="2.40.50.140">
    <property type="entry name" value="Nucleic acid-binding proteins"/>
    <property type="match status" value="1"/>
</dbReference>
<sequence>MFGLSVQTVYLYGLIICGSLTFLYILFSDLLDGLSEAIPFFNPTLFFSFLTFFSASGYLFAYTSLQNYLIISISALIALLLVILLNVFVLIPLSSAEESLAFTEDSLKGRLGTIITSVPADGYGEVFIEGVSGTISKPAASFKNTAIPLGSKVLVVDIQRGNALVVIYEEVITNHSL</sequence>
<evidence type="ECO:0000313" key="2">
    <source>
        <dbReference type="EMBL" id="AJI23611.1"/>
    </source>
</evidence>
<evidence type="ECO:0000313" key="3">
    <source>
        <dbReference type="Proteomes" id="UP000031829"/>
    </source>
</evidence>
<dbReference type="GeneID" id="93645586"/>
<dbReference type="InterPro" id="IPR012340">
    <property type="entry name" value="NA-bd_OB-fold"/>
</dbReference>
<dbReference type="AlphaFoldDB" id="A0A0B6AJA9"/>
<dbReference type="Pfam" id="PF25842">
    <property type="entry name" value="NfeD_TM"/>
    <property type="match status" value="1"/>
</dbReference>
<reference evidence="2 3" key="1">
    <citation type="journal article" date="2015" name="Genome Announc.">
        <title>Complete genome sequences for 35 biothreat assay-relevant bacillus species.</title>
        <authorList>
            <person name="Johnson S.L."/>
            <person name="Daligault H.E."/>
            <person name="Davenport K.W."/>
            <person name="Jaissle J."/>
            <person name="Frey K.G."/>
            <person name="Ladner J.T."/>
            <person name="Broomall S.M."/>
            <person name="Bishop-Lilly K.A."/>
            <person name="Bruce D.C."/>
            <person name="Gibbons H.S."/>
            <person name="Coyne S.R."/>
            <person name="Lo C.C."/>
            <person name="Meincke L."/>
            <person name="Munk A.C."/>
            <person name="Koroleva G.I."/>
            <person name="Rosenzweig C.N."/>
            <person name="Palacios G.F."/>
            <person name="Redden C.L."/>
            <person name="Minogue T.D."/>
            <person name="Chain P.S."/>
        </authorList>
    </citation>
    <scope>NUCLEOTIDE SEQUENCE [LARGE SCALE GENOMIC DNA]</scope>
    <source>
        <strain evidence="3">ATCC 14581 / DSM 32 / JCM 2506 / NBRC 15308 / NCIMB 9376 / NCTC 10342 / NRRL B-14308 / VKM B-512</strain>
    </source>
</reference>
<dbReference type="Proteomes" id="UP000031829">
    <property type="component" value="Chromosome"/>
</dbReference>
<proteinExistence type="predicted"/>
<evidence type="ECO:0000259" key="1">
    <source>
        <dbReference type="Pfam" id="PF25842"/>
    </source>
</evidence>
<dbReference type="EMBL" id="CP009920">
    <property type="protein sequence ID" value="AJI23611.1"/>
    <property type="molecule type" value="Genomic_DNA"/>
</dbReference>
<dbReference type="InterPro" id="IPR058653">
    <property type="entry name" value="NfeD2_TM"/>
</dbReference>
<dbReference type="RefSeq" id="WP_034648312.1">
    <property type="nucleotide sequence ID" value="NZ_BCVB01000009.1"/>
</dbReference>
<feature type="domain" description="Membrane protein NfeD2 N-terminal transmembrane" evidence="1">
    <location>
        <begin position="5"/>
        <end position="98"/>
    </location>
</feature>
<dbReference type="HOGENOM" id="CLU_107496_0_0_9"/>
<organism evidence="2 3">
    <name type="scientific">Priestia megaterium (strain ATCC 14581 / DSM 32 / CCUG 1817 / JCM 2506 / NBRC 15308 / NCIMB 9376 / NCTC 10342 / NRRL B-14308 / VKM B-512 / Ford 19)</name>
    <name type="common">Bacillus megaterium</name>
    <dbReference type="NCBI Taxonomy" id="1348623"/>
    <lineage>
        <taxon>Bacteria</taxon>
        <taxon>Bacillati</taxon>
        <taxon>Bacillota</taxon>
        <taxon>Bacilli</taxon>
        <taxon>Bacillales</taxon>
        <taxon>Bacillaceae</taxon>
        <taxon>Priestia</taxon>
    </lineage>
</organism>
<name>A0A0B6AJA9_PRIM2</name>
<protein>
    <recommendedName>
        <fullName evidence="1">Membrane protein NfeD2 N-terminal transmembrane domain-containing protein</fullName>
    </recommendedName>
</protein>
<accession>A0A0B6AJA9</accession>
<gene>
    <name evidence="2" type="ORF">BG04_2119</name>
</gene>